<sequence length="86" mass="9922">MKQLRQIVLTKDTKTWHYLSLMRAKAQKMQIDLVTAKEQEPMSQWVNAYYLATKNGGQHFSKEINACVKAYIQNLPKTLKKGASHV</sequence>
<dbReference type="PATRIC" id="fig|1163745.3.peg.640"/>
<evidence type="ECO:0000313" key="1">
    <source>
        <dbReference type="EMBL" id="AFI05615.1"/>
    </source>
</evidence>
<evidence type="ECO:0000313" key="2">
    <source>
        <dbReference type="Proteomes" id="UP000005013"/>
    </source>
</evidence>
<organism evidence="1 2">
    <name type="scientific">Helicobacter cetorum (strain ATCC BAA-540 / CCUG 52418 / MIT 99-5656)</name>
    <dbReference type="NCBI Taxonomy" id="1163745"/>
    <lineage>
        <taxon>Bacteria</taxon>
        <taxon>Pseudomonadati</taxon>
        <taxon>Campylobacterota</taxon>
        <taxon>Epsilonproteobacteria</taxon>
        <taxon>Campylobacterales</taxon>
        <taxon>Helicobacteraceae</taxon>
        <taxon>Helicobacter</taxon>
    </lineage>
</organism>
<dbReference type="Proteomes" id="UP000005013">
    <property type="component" value="Chromosome"/>
</dbReference>
<reference evidence="1 2" key="1">
    <citation type="journal article" date="2013" name="PLoS ONE">
        <title>Sequence Divergence and Conservation in Genomes ofHelicobacter cetorum Strains from a Dolphin and a Whale.</title>
        <authorList>
            <person name="Kersulyte D."/>
            <person name="Rossi M."/>
            <person name="Berg D.E."/>
        </authorList>
    </citation>
    <scope>NUCLEOTIDE SEQUENCE [LARGE SCALE GENOMIC DNA]</scope>
    <source>
        <strain evidence="1 2">MIT 99-5656</strain>
    </source>
</reference>
<dbReference type="HOGENOM" id="CLU_2493624_0_0_7"/>
<accession>I0ERP6</accession>
<dbReference type="STRING" id="1163745.HCD_02995"/>
<name>I0ERP6_HELCM</name>
<protein>
    <submittedName>
        <fullName evidence="1">Uncharacterized protein</fullName>
    </submittedName>
</protein>
<dbReference type="RefSeq" id="WP_014659126.1">
    <property type="nucleotide sequence ID" value="NC_017735.1"/>
</dbReference>
<gene>
    <name evidence="1" type="ordered locus">HCD_02995</name>
</gene>
<proteinExistence type="predicted"/>
<keyword evidence="2" id="KW-1185">Reference proteome</keyword>
<dbReference type="KEGG" id="hcm:HCD_02995"/>
<dbReference type="AlphaFoldDB" id="I0ERP6"/>
<dbReference type="EMBL" id="CP003481">
    <property type="protein sequence ID" value="AFI05615.1"/>
    <property type="molecule type" value="Genomic_DNA"/>
</dbReference>